<dbReference type="InterPro" id="IPR024924">
    <property type="entry name" value="7-CO-7-deazaguanine_synth-like"/>
</dbReference>
<dbReference type="GO" id="GO:0008616">
    <property type="term" value="P:tRNA queuosine(34) biosynthetic process"/>
    <property type="evidence" value="ECO:0007669"/>
    <property type="project" value="UniProtKB-UniRule"/>
</dbReference>
<accession>A0A5C4S3P0</accession>
<evidence type="ECO:0000256" key="2">
    <source>
        <dbReference type="ARBA" id="ARBA00022691"/>
    </source>
</evidence>
<dbReference type="InterPro" id="IPR058240">
    <property type="entry name" value="rSAM_sf"/>
</dbReference>
<dbReference type="SUPFAM" id="SSF102114">
    <property type="entry name" value="Radical SAM enzymes"/>
    <property type="match status" value="1"/>
</dbReference>
<keyword evidence="5 8" id="KW-0408">Iron</keyword>
<evidence type="ECO:0000256" key="6">
    <source>
        <dbReference type="ARBA" id="ARBA00023014"/>
    </source>
</evidence>
<evidence type="ECO:0000256" key="4">
    <source>
        <dbReference type="ARBA" id="ARBA00022842"/>
    </source>
</evidence>
<comment type="pathway">
    <text evidence="8">Purine metabolism; 7-cyano-7-deazaguanine biosynthesis.</text>
</comment>
<evidence type="ECO:0000259" key="9">
    <source>
        <dbReference type="PROSITE" id="PS51918"/>
    </source>
</evidence>
<keyword evidence="4 8" id="KW-0460">Magnesium</keyword>
<dbReference type="PROSITE" id="PS51918">
    <property type="entry name" value="RADICAL_SAM"/>
    <property type="match status" value="1"/>
</dbReference>
<evidence type="ECO:0000256" key="1">
    <source>
        <dbReference type="ARBA" id="ARBA00022485"/>
    </source>
</evidence>
<dbReference type="EC" id="4.3.99.3" evidence="8"/>
<feature type="binding site" evidence="8">
    <location>
        <position position="34"/>
    </location>
    <ligand>
        <name>[4Fe-4S] cluster</name>
        <dbReference type="ChEBI" id="CHEBI:49883"/>
        <note>4Fe-4S-S-AdoMet</note>
    </ligand>
</feature>
<dbReference type="Pfam" id="PF04055">
    <property type="entry name" value="Radical_SAM"/>
    <property type="match status" value="1"/>
</dbReference>
<comment type="caution">
    <text evidence="8">Lacks conserved residue(s) required for the propagation of feature annotation.</text>
</comment>
<keyword evidence="2 8" id="KW-0949">S-adenosyl-L-methionine</keyword>
<dbReference type="PANTHER" id="PTHR42836:SF1">
    <property type="entry name" value="7-CARBOXY-7-DEAZAGUANINE SYNTHASE"/>
    <property type="match status" value="1"/>
</dbReference>
<dbReference type="Proteomes" id="UP000309544">
    <property type="component" value="Unassembled WGS sequence"/>
</dbReference>
<evidence type="ECO:0000256" key="5">
    <source>
        <dbReference type="ARBA" id="ARBA00023004"/>
    </source>
</evidence>
<evidence type="ECO:0000313" key="10">
    <source>
        <dbReference type="EMBL" id="TNJ38044.1"/>
    </source>
</evidence>
<comment type="similarity">
    <text evidence="8">Belongs to the radical SAM superfamily. 7-carboxy-7-deazaguanine synthase family.</text>
</comment>
<comment type="cofactor">
    <cofactor evidence="8">
        <name>Mg(2+)</name>
        <dbReference type="ChEBI" id="CHEBI:18420"/>
    </cofactor>
</comment>
<feature type="binding site" evidence="8">
    <location>
        <position position="74"/>
    </location>
    <ligand>
        <name>substrate</name>
    </ligand>
</feature>
<dbReference type="AlphaFoldDB" id="A0A5C4S3P0"/>
<comment type="catalytic activity">
    <reaction evidence="8">
        <text>6-carboxy-5,6,7,8-tetrahydropterin + H(+) = 7-carboxy-7-carbaguanine + NH4(+)</text>
        <dbReference type="Rhea" id="RHEA:27974"/>
        <dbReference type="ChEBI" id="CHEBI:15378"/>
        <dbReference type="ChEBI" id="CHEBI:28938"/>
        <dbReference type="ChEBI" id="CHEBI:61032"/>
        <dbReference type="ChEBI" id="CHEBI:61036"/>
        <dbReference type="EC" id="4.3.99.3"/>
    </reaction>
</comment>
<keyword evidence="11" id="KW-1185">Reference proteome</keyword>
<dbReference type="GO" id="GO:0016840">
    <property type="term" value="F:carbon-nitrogen lyase activity"/>
    <property type="evidence" value="ECO:0007669"/>
    <property type="project" value="UniProtKB-UniRule"/>
</dbReference>
<feature type="binding site" evidence="8">
    <location>
        <begin position="40"/>
        <end position="42"/>
    </location>
    <ligand>
        <name>S-adenosyl-L-methionine</name>
        <dbReference type="ChEBI" id="CHEBI:59789"/>
    </ligand>
</feature>
<dbReference type="UniPathway" id="UPA00391"/>
<organism evidence="10 11">
    <name type="scientific">Prosthecochloris vibrioformis</name>
    <name type="common">Chlorobium vibrioforme</name>
    <dbReference type="NCBI Taxonomy" id="1098"/>
    <lineage>
        <taxon>Bacteria</taxon>
        <taxon>Pseudomonadati</taxon>
        <taxon>Chlorobiota</taxon>
        <taxon>Chlorobiia</taxon>
        <taxon>Chlorobiales</taxon>
        <taxon>Chlorobiaceae</taxon>
        <taxon>Prosthecochloris</taxon>
    </lineage>
</organism>
<keyword evidence="1 8" id="KW-0004">4Fe-4S</keyword>
<dbReference type="PIRSF" id="PIRSF000370">
    <property type="entry name" value="QueE"/>
    <property type="match status" value="1"/>
</dbReference>
<keyword evidence="8" id="KW-0671">Queuosine biosynthesis</keyword>
<comment type="cofactor">
    <cofactor evidence="8">
        <name>S-adenosyl-L-methionine</name>
        <dbReference type="ChEBI" id="CHEBI:59789"/>
    </cofactor>
    <text evidence="8">Binds 1 S-adenosyl-L-methionine per subunit.</text>
</comment>
<evidence type="ECO:0000256" key="3">
    <source>
        <dbReference type="ARBA" id="ARBA00022723"/>
    </source>
</evidence>
<dbReference type="Gene3D" id="3.20.20.70">
    <property type="entry name" value="Aldolase class I"/>
    <property type="match status" value="1"/>
</dbReference>
<keyword evidence="3 8" id="KW-0479">Metal-binding</keyword>
<gene>
    <name evidence="8" type="primary">queE</name>
    <name evidence="10" type="ORF">FGF68_02370</name>
</gene>
<sequence>MNGQTLRVNELFGSIQGESRHAGWPCAFVRLSGCSADCRWCDTRYAVTEEGILMTLEEIVGQVTSMDFPLVEVTGGEPLEQEHTPELLRLLADKGFRVLLETGGLHQVRGIDPRVYPVIDLKPPSSGISHRIEQDNLHLALGRKPGRPQDMEFKIVVADREDYLWAKELLARHHLTEHATVSMGTVFGALPPSELASWIIQDRLPVRMQLQIHKYIWPPHSRGK</sequence>
<dbReference type="GO" id="GO:0000287">
    <property type="term" value="F:magnesium ion binding"/>
    <property type="evidence" value="ECO:0007669"/>
    <property type="project" value="UniProtKB-UniRule"/>
</dbReference>
<feature type="domain" description="Radical SAM core" evidence="9">
    <location>
        <begin position="21"/>
        <end position="219"/>
    </location>
</feature>
<dbReference type="SFLD" id="SFLDS00029">
    <property type="entry name" value="Radical_SAM"/>
    <property type="match status" value="1"/>
</dbReference>
<proteinExistence type="inferred from homology"/>
<protein>
    <recommendedName>
        <fullName evidence="8">7-carboxy-7-deazaguanine synthase</fullName>
        <shortName evidence="8">CDG synthase</shortName>
        <ecNumber evidence="8">4.3.99.3</ecNumber>
    </recommendedName>
    <alternativeName>
        <fullName evidence="8">Queuosine biosynthesis protein QueE</fullName>
    </alternativeName>
</protein>
<dbReference type="RefSeq" id="WP_068867735.1">
    <property type="nucleotide sequence ID" value="NZ_VDCI01000001.1"/>
</dbReference>
<name>A0A5C4S3P0_PROVB</name>
<dbReference type="InterPro" id="IPR013785">
    <property type="entry name" value="Aldolase_TIM"/>
</dbReference>
<dbReference type="CDD" id="cd01335">
    <property type="entry name" value="Radical_SAM"/>
    <property type="match status" value="1"/>
</dbReference>
<dbReference type="GO" id="GO:1904047">
    <property type="term" value="F:S-adenosyl-L-methionine binding"/>
    <property type="evidence" value="ECO:0007669"/>
    <property type="project" value="UniProtKB-UniRule"/>
</dbReference>
<reference evidence="10 11" key="1">
    <citation type="submission" date="2019-05" db="EMBL/GenBank/DDBJ databases">
        <title>Draft Whole-Genome sequence of the green sulfur bacterium Prosthecochloris vibrioformis DSM 260.</title>
        <authorList>
            <person name="Meyer T.E."/>
            <person name="Kyndt J.A."/>
        </authorList>
    </citation>
    <scope>NUCLEOTIDE SEQUENCE [LARGE SCALE GENOMIC DNA]</scope>
    <source>
        <strain evidence="10 11">DSM 260</strain>
    </source>
</reference>
<dbReference type="PANTHER" id="PTHR42836">
    <property type="entry name" value="7-CARBOXY-7-DEAZAGUANINE SYNTHASE"/>
    <property type="match status" value="1"/>
</dbReference>
<feature type="binding site" evidence="8">
    <location>
        <position position="43"/>
    </location>
    <ligand>
        <name>Mg(2+)</name>
        <dbReference type="ChEBI" id="CHEBI:18420"/>
    </ligand>
</feature>
<dbReference type="HAMAP" id="MF_00917">
    <property type="entry name" value="QueE"/>
    <property type="match status" value="1"/>
</dbReference>
<keyword evidence="7 8" id="KW-0456">Lyase</keyword>
<evidence type="ECO:0000256" key="8">
    <source>
        <dbReference type="HAMAP-Rule" id="MF_00917"/>
    </source>
</evidence>
<dbReference type="InterPro" id="IPR007197">
    <property type="entry name" value="rSAM"/>
</dbReference>
<feature type="binding site" evidence="8">
    <location>
        <position position="41"/>
    </location>
    <ligand>
        <name>[4Fe-4S] cluster</name>
        <dbReference type="ChEBI" id="CHEBI:49883"/>
        <note>4Fe-4S-S-AdoMet</note>
    </ligand>
</feature>
<feature type="binding site" evidence="8">
    <location>
        <position position="30"/>
    </location>
    <ligand>
        <name>substrate</name>
    </ligand>
</feature>
<comment type="caution">
    <text evidence="10">The sequence shown here is derived from an EMBL/GenBank/DDBJ whole genome shotgun (WGS) entry which is preliminary data.</text>
</comment>
<comment type="subunit">
    <text evidence="8">Homodimer.</text>
</comment>
<comment type="function">
    <text evidence="8">Catalyzes the complex heterocyclic radical-mediated conversion of 6-carboxy-5,6,7,8-tetrahydropterin (CPH4) to 7-carboxy-7-deazaguanine (CDG), a step common to the biosynthetic pathways of all 7-deazapurine-containing compounds.</text>
</comment>
<evidence type="ECO:0000256" key="7">
    <source>
        <dbReference type="ARBA" id="ARBA00023239"/>
    </source>
</evidence>
<feature type="binding site" evidence="8">
    <location>
        <position position="38"/>
    </location>
    <ligand>
        <name>[4Fe-4S] cluster</name>
        <dbReference type="ChEBI" id="CHEBI:49883"/>
        <note>4Fe-4S-S-AdoMet</note>
    </ligand>
</feature>
<feature type="binding site" evidence="8">
    <location>
        <begin position="15"/>
        <end position="17"/>
    </location>
    <ligand>
        <name>substrate</name>
    </ligand>
</feature>
<keyword evidence="6 8" id="KW-0411">Iron-sulfur</keyword>
<dbReference type="EMBL" id="VDCI01000001">
    <property type="protein sequence ID" value="TNJ38044.1"/>
    <property type="molecule type" value="Genomic_DNA"/>
</dbReference>
<feature type="binding site" evidence="8">
    <location>
        <position position="76"/>
    </location>
    <ligand>
        <name>S-adenosyl-L-methionine</name>
        <dbReference type="ChEBI" id="CHEBI:59789"/>
    </ligand>
</feature>
<dbReference type="GO" id="GO:0051539">
    <property type="term" value="F:4 iron, 4 sulfur cluster binding"/>
    <property type="evidence" value="ECO:0007669"/>
    <property type="project" value="UniProtKB-UniRule"/>
</dbReference>
<evidence type="ECO:0000313" key="11">
    <source>
        <dbReference type="Proteomes" id="UP000309544"/>
    </source>
</evidence>
<comment type="cofactor">
    <cofactor evidence="8">
        <name>[4Fe-4S] cluster</name>
        <dbReference type="ChEBI" id="CHEBI:49883"/>
    </cofactor>
    <text evidence="8">Binds 1 [4Fe-4S] cluster. The cluster is coordinated with 3 cysteines and an exchangeable S-adenosyl-L-methionine.</text>
</comment>